<protein>
    <submittedName>
        <fullName evidence="2">Putative ribonuclease H-like domain-containing protein</fullName>
    </submittedName>
</protein>
<dbReference type="CDD" id="cd09272">
    <property type="entry name" value="RNase_HI_RT_Ty1"/>
    <property type="match status" value="1"/>
</dbReference>
<name>A0A6L2MCC9_TANCI</name>
<reference evidence="2" key="1">
    <citation type="journal article" date="2019" name="Sci. Rep.">
        <title>Draft genome of Tanacetum cinerariifolium, the natural source of mosquito coil.</title>
        <authorList>
            <person name="Yamashiro T."/>
            <person name="Shiraishi A."/>
            <person name="Satake H."/>
            <person name="Nakayama K."/>
        </authorList>
    </citation>
    <scope>NUCLEOTIDE SEQUENCE</scope>
</reference>
<feature type="compositionally biased region" description="Basic and acidic residues" evidence="1">
    <location>
        <begin position="181"/>
        <end position="214"/>
    </location>
</feature>
<proteinExistence type="predicted"/>
<gene>
    <name evidence="2" type="ORF">Tci_043147</name>
</gene>
<evidence type="ECO:0000256" key="1">
    <source>
        <dbReference type="SAM" id="MobiDB-lite"/>
    </source>
</evidence>
<feature type="region of interest" description="Disordered" evidence="1">
    <location>
        <begin position="175"/>
        <end position="214"/>
    </location>
</feature>
<dbReference type="PANTHER" id="PTHR11439:SF495">
    <property type="entry name" value="REVERSE TRANSCRIPTASE, RNA-DEPENDENT DNA POLYMERASE-RELATED"/>
    <property type="match status" value="1"/>
</dbReference>
<accession>A0A6L2MCC9</accession>
<dbReference type="EMBL" id="BKCJ010006257">
    <property type="protein sequence ID" value="GEU71169.1"/>
    <property type="molecule type" value="Genomic_DNA"/>
</dbReference>
<dbReference type="AlphaFoldDB" id="A0A6L2MCC9"/>
<sequence>MFPVCACARYQVTPKVSHLHAVKRIFRYLKGQPKLGLWYPKDSPFDLVAYIDSDYAWSSLDIKSTFGGCQFLRRRLISWQCKKQTVVANFTIEADYVTAASYCGQVLWIQNQLLDYGKNMMLYLKNMAGFKMDFSKEMSYEEIRPLFEEEYNKVQTLFKEVPKIDVERIKALRKRTRKEKVKKDQTTKKQKGNELEHDNTEKQKLEEQQKAEEHKRNLEIVHDDEDDVFVNVAHLSSKPQTIMDDKIYKEEKKEHFQIIRENGNHQMHLAFSTMLKNFDREYLEVLWKIVKYRFKDSQPKKVLDVFLWLTLKVMFENTVEDSVYRL</sequence>
<organism evidence="2">
    <name type="scientific">Tanacetum cinerariifolium</name>
    <name type="common">Dalmatian daisy</name>
    <name type="synonym">Chrysanthemum cinerariifolium</name>
    <dbReference type="NCBI Taxonomy" id="118510"/>
    <lineage>
        <taxon>Eukaryota</taxon>
        <taxon>Viridiplantae</taxon>
        <taxon>Streptophyta</taxon>
        <taxon>Embryophyta</taxon>
        <taxon>Tracheophyta</taxon>
        <taxon>Spermatophyta</taxon>
        <taxon>Magnoliopsida</taxon>
        <taxon>eudicotyledons</taxon>
        <taxon>Gunneridae</taxon>
        <taxon>Pentapetalae</taxon>
        <taxon>asterids</taxon>
        <taxon>campanulids</taxon>
        <taxon>Asterales</taxon>
        <taxon>Asteraceae</taxon>
        <taxon>Asteroideae</taxon>
        <taxon>Anthemideae</taxon>
        <taxon>Anthemidinae</taxon>
        <taxon>Tanacetum</taxon>
    </lineage>
</organism>
<evidence type="ECO:0000313" key="2">
    <source>
        <dbReference type="EMBL" id="GEU71169.1"/>
    </source>
</evidence>
<comment type="caution">
    <text evidence="2">The sequence shown here is derived from an EMBL/GenBank/DDBJ whole genome shotgun (WGS) entry which is preliminary data.</text>
</comment>
<dbReference type="PANTHER" id="PTHR11439">
    <property type="entry name" value="GAG-POL-RELATED RETROTRANSPOSON"/>
    <property type="match status" value="1"/>
</dbReference>